<sequence>MRITILLIALGLFSGVVISRKKENAAIPKNEQRRSIVYCSPTFDPTAMQDANAPLLDGFGKWNYHVTTKSEKAAIFFNQGLALMYGFNHGEAGRSFKTALRHDSTMAMAYWGIAMILGPNYNAALNPTQLTDINAAINKAVEYSNHISGNEKALINALAKRFPKEEAKDMTPYYSQYVDAMKKAHEDFPNDAEITTLYADALMNMHPWDLWLKDGTAQPWTPAILATLEEALKANPDHPGAIHYYIHATEASRDAARATPYADKLAALMPAAGHIVHMPSHIYIRTGEYHKGVLLNEQASEADSTYIAQCKVQGAYPLLYYPHNIHFLAACAFLEGNSKKAMDAAWMIARKANADFMHQFGGIQHFAIIPYYMLVQLGRWKEILQLPAPADSMLYANAIWHYARGMAFAATKNLSNAKLELKAIDNITKDESLKKITIWEMNNAFDLVQIAHHTLQGEIQGRNGQSDQAIASLKNAVAIEDGLMYQEPPDWFFSVRLSLGYWLLKARQFGEAEKVYRADLVTFPANGWALKGLYNSLKGQNKSEEARQTNEAFTKAWQWADITLESSRIP</sequence>
<name>A0ABS9KQL4_9BACT</name>
<dbReference type="RefSeq" id="WP_237871162.1">
    <property type="nucleotide sequence ID" value="NZ_JAKLTR010000005.1"/>
</dbReference>
<reference evidence="1" key="1">
    <citation type="submission" date="2022-01" db="EMBL/GenBank/DDBJ databases">
        <authorList>
            <person name="Jo J.-H."/>
            <person name="Im W.-T."/>
        </authorList>
    </citation>
    <scope>NUCLEOTIDE SEQUENCE</scope>
    <source>
        <strain evidence="1">NA20</strain>
    </source>
</reference>
<dbReference type="EMBL" id="JAKLTR010000005">
    <property type="protein sequence ID" value="MCG2614596.1"/>
    <property type="molecule type" value="Genomic_DNA"/>
</dbReference>
<dbReference type="PANTHER" id="PTHR45588:SF1">
    <property type="entry name" value="WW DOMAIN-CONTAINING PROTEIN"/>
    <property type="match status" value="1"/>
</dbReference>
<comment type="caution">
    <text evidence="1">The sequence shown here is derived from an EMBL/GenBank/DDBJ whole genome shotgun (WGS) entry which is preliminary data.</text>
</comment>
<keyword evidence="2" id="KW-1185">Reference proteome</keyword>
<dbReference type="SUPFAM" id="SSF48452">
    <property type="entry name" value="TPR-like"/>
    <property type="match status" value="2"/>
</dbReference>
<proteinExistence type="predicted"/>
<evidence type="ECO:0000313" key="2">
    <source>
        <dbReference type="Proteomes" id="UP001165367"/>
    </source>
</evidence>
<protein>
    <recommendedName>
        <fullName evidence="3">Tetratricopeptide repeat protein</fullName>
    </recommendedName>
</protein>
<gene>
    <name evidence="1" type="ORF">LZZ85_09900</name>
</gene>
<evidence type="ECO:0008006" key="3">
    <source>
        <dbReference type="Google" id="ProtNLM"/>
    </source>
</evidence>
<accession>A0ABS9KQL4</accession>
<dbReference type="Gene3D" id="1.25.40.10">
    <property type="entry name" value="Tetratricopeptide repeat domain"/>
    <property type="match status" value="2"/>
</dbReference>
<dbReference type="PANTHER" id="PTHR45588">
    <property type="entry name" value="TPR DOMAIN-CONTAINING PROTEIN"/>
    <property type="match status" value="1"/>
</dbReference>
<evidence type="ECO:0000313" key="1">
    <source>
        <dbReference type="EMBL" id="MCG2614596.1"/>
    </source>
</evidence>
<dbReference type="InterPro" id="IPR011990">
    <property type="entry name" value="TPR-like_helical_dom_sf"/>
</dbReference>
<dbReference type="Proteomes" id="UP001165367">
    <property type="component" value="Unassembled WGS sequence"/>
</dbReference>
<organism evidence="1 2">
    <name type="scientific">Terrimonas ginsenosidimutans</name>
    <dbReference type="NCBI Taxonomy" id="2908004"/>
    <lineage>
        <taxon>Bacteria</taxon>
        <taxon>Pseudomonadati</taxon>
        <taxon>Bacteroidota</taxon>
        <taxon>Chitinophagia</taxon>
        <taxon>Chitinophagales</taxon>
        <taxon>Chitinophagaceae</taxon>
        <taxon>Terrimonas</taxon>
    </lineage>
</organism>